<dbReference type="GO" id="GO:0003735">
    <property type="term" value="F:structural constituent of ribosome"/>
    <property type="evidence" value="ECO:0007669"/>
    <property type="project" value="TreeGrafter"/>
</dbReference>
<dbReference type="InterPro" id="IPR012340">
    <property type="entry name" value="NA-bd_OB-fold"/>
</dbReference>
<dbReference type="RefSeq" id="WP_115480298.1">
    <property type="nucleotide sequence ID" value="NZ_QRCT01000007.1"/>
</dbReference>
<dbReference type="InterPro" id="IPR003029">
    <property type="entry name" value="S1_domain"/>
</dbReference>
<evidence type="ECO:0000256" key="3">
    <source>
        <dbReference type="ARBA" id="ARBA00023274"/>
    </source>
</evidence>
<proteinExistence type="inferred from homology"/>
<dbReference type="PRINTS" id="PR00681">
    <property type="entry name" value="RIBOSOMALS1"/>
</dbReference>
<dbReference type="GO" id="GO:0022627">
    <property type="term" value="C:cytosolic small ribosomal subunit"/>
    <property type="evidence" value="ECO:0007669"/>
    <property type="project" value="TreeGrafter"/>
</dbReference>
<feature type="domain" description="S1 motif" evidence="4">
    <location>
        <begin position="29"/>
        <end position="98"/>
    </location>
</feature>
<keyword evidence="6" id="KW-1185">Reference proteome</keyword>
<reference evidence="5 6" key="1">
    <citation type="submission" date="2018-07" db="EMBL/GenBank/DDBJ databases">
        <title>Anaerosacharophilus polymeroproducens gen. nov. sp. nov., an anaerobic bacterium isolated from salt field.</title>
        <authorList>
            <person name="Kim W."/>
            <person name="Yang S.-H."/>
            <person name="Oh J."/>
            <person name="Lee J.-H."/>
            <person name="Kwon K.K."/>
        </authorList>
    </citation>
    <scope>NUCLEOTIDE SEQUENCE [LARGE SCALE GENOMIC DNA]</scope>
    <source>
        <strain evidence="5 6">MCWD5</strain>
    </source>
</reference>
<dbReference type="EMBL" id="QRCT01000007">
    <property type="protein sequence ID" value="RDU25090.1"/>
    <property type="molecule type" value="Genomic_DNA"/>
</dbReference>
<organism evidence="5 6">
    <name type="scientific">Anaerosacchariphilus polymeriproducens</name>
    <dbReference type="NCBI Taxonomy" id="1812858"/>
    <lineage>
        <taxon>Bacteria</taxon>
        <taxon>Bacillati</taxon>
        <taxon>Bacillota</taxon>
        <taxon>Clostridia</taxon>
        <taxon>Lachnospirales</taxon>
        <taxon>Lachnospiraceae</taxon>
        <taxon>Anaerosacchariphilus</taxon>
    </lineage>
</organism>
<evidence type="ECO:0000259" key="4">
    <source>
        <dbReference type="PROSITE" id="PS50126"/>
    </source>
</evidence>
<dbReference type="GO" id="GO:0003729">
    <property type="term" value="F:mRNA binding"/>
    <property type="evidence" value="ECO:0007669"/>
    <property type="project" value="TreeGrafter"/>
</dbReference>
<feature type="domain" description="S1 motif" evidence="4">
    <location>
        <begin position="116"/>
        <end position="182"/>
    </location>
</feature>
<dbReference type="PANTHER" id="PTHR10724">
    <property type="entry name" value="30S RIBOSOMAL PROTEIN S1"/>
    <property type="match status" value="1"/>
</dbReference>
<dbReference type="CDD" id="cd05687">
    <property type="entry name" value="S1_RPS1_repeat_ec1_hs1"/>
    <property type="match status" value="1"/>
</dbReference>
<accession>A0A371B033</accession>
<dbReference type="AlphaFoldDB" id="A0A371B033"/>
<evidence type="ECO:0000313" key="5">
    <source>
        <dbReference type="EMBL" id="RDU25090.1"/>
    </source>
</evidence>
<dbReference type="PROSITE" id="PS50126">
    <property type="entry name" value="S1"/>
    <property type="match status" value="3"/>
</dbReference>
<dbReference type="SMART" id="SM00316">
    <property type="entry name" value="S1"/>
    <property type="match status" value="3"/>
</dbReference>
<comment type="similarity">
    <text evidence="1">Belongs to the bacterial ribosomal protein bS1 family.</text>
</comment>
<dbReference type="InterPro" id="IPR035104">
    <property type="entry name" value="Ribosomal_protein_S1-like"/>
</dbReference>
<sequence>MAEELNLKEESMQDYEKEINDSFKKVIEGDVLKGVVISVTDTEVTLDLGYYTDGIIKVEDFSDDPDFAVKEQVTTGDVLEATVIAVDDGQGHILLSKKEANRVLAWDKLRSLMEEEAKITVKIQGVVKAGVITYVEGIRAFVPASQLSLGYVEDLEEWLLKEIEVKIITVDEGRQKLILSAKEILKEEAEKERKNKISNLQVGLVAEGIVDTIKPYGAFVQLENGLTGLLHVSQICAKRIKTPWEILKEGQKITVKVTDMKDGKLSLSMKALQDVTDSNRKEEIYELEETEEIGTCLGDLFKNIKL</sequence>
<evidence type="ECO:0000313" key="6">
    <source>
        <dbReference type="Proteomes" id="UP000255036"/>
    </source>
</evidence>
<dbReference type="Pfam" id="PF00575">
    <property type="entry name" value="S1"/>
    <property type="match status" value="3"/>
</dbReference>
<feature type="domain" description="S1 motif" evidence="4">
    <location>
        <begin position="203"/>
        <end position="270"/>
    </location>
</feature>
<dbReference type="OrthoDB" id="9810507at2"/>
<gene>
    <name evidence="5" type="ORF">DWV06_00905</name>
</gene>
<dbReference type="PANTHER" id="PTHR10724:SF7">
    <property type="entry name" value="SMALL RIBOSOMAL SUBUNIT PROTEIN BS1C"/>
    <property type="match status" value="1"/>
</dbReference>
<evidence type="ECO:0000256" key="2">
    <source>
        <dbReference type="ARBA" id="ARBA00022980"/>
    </source>
</evidence>
<dbReference type="SUPFAM" id="SSF50249">
    <property type="entry name" value="Nucleic acid-binding proteins"/>
    <property type="match status" value="3"/>
</dbReference>
<name>A0A371B033_9FIRM</name>
<dbReference type="InterPro" id="IPR050437">
    <property type="entry name" value="Ribos_protein_bS1-like"/>
</dbReference>
<dbReference type="Proteomes" id="UP000255036">
    <property type="component" value="Unassembled WGS sequence"/>
</dbReference>
<comment type="caution">
    <text evidence="5">The sequence shown here is derived from an EMBL/GenBank/DDBJ whole genome shotgun (WGS) entry which is preliminary data.</text>
</comment>
<dbReference type="CDD" id="cd04465">
    <property type="entry name" value="S1_RPS1_repeat_ec2_hs2"/>
    <property type="match status" value="1"/>
</dbReference>
<keyword evidence="3" id="KW-0687">Ribonucleoprotein</keyword>
<evidence type="ECO:0000256" key="1">
    <source>
        <dbReference type="ARBA" id="ARBA00006767"/>
    </source>
</evidence>
<dbReference type="GO" id="GO:0006412">
    <property type="term" value="P:translation"/>
    <property type="evidence" value="ECO:0007669"/>
    <property type="project" value="TreeGrafter"/>
</dbReference>
<dbReference type="Gene3D" id="2.40.50.140">
    <property type="entry name" value="Nucleic acid-binding proteins"/>
    <property type="match status" value="3"/>
</dbReference>
<protein>
    <submittedName>
        <fullName evidence="5">S1 RNA-binding domain-containing protein</fullName>
    </submittedName>
</protein>
<keyword evidence="2" id="KW-0689">Ribosomal protein</keyword>